<dbReference type="InterPro" id="IPR003836">
    <property type="entry name" value="Glucokinase"/>
</dbReference>
<dbReference type="Proteomes" id="UP000437131">
    <property type="component" value="Unassembled WGS sequence"/>
</dbReference>
<dbReference type="EC" id="2.7.1.2" evidence="4"/>
<dbReference type="AlphaFoldDB" id="A0A844GTP1"/>
<evidence type="ECO:0000256" key="3">
    <source>
        <dbReference type="RuleBase" id="RU004046"/>
    </source>
</evidence>
<name>A0A844GTP1_9CHRO</name>
<organism evidence="4 5">
    <name type="scientific">Cyanobacterium aponinum 0216</name>
    <dbReference type="NCBI Taxonomy" id="2676140"/>
    <lineage>
        <taxon>Bacteria</taxon>
        <taxon>Bacillati</taxon>
        <taxon>Cyanobacteriota</taxon>
        <taxon>Cyanophyceae</taxon>
        <taxon>Oscillatoriophycideae</taxon>
        <taxon>Chroococcales</taxon>
        <taxon>Geminocystaceae</taxon>
        <taxon>Cyanobacterium</taxon>
    </lineage>
</organism>
<comment type="caution">
    <text evidence="4">The sequence shown here is derived from an EMBL/GenBank/DDBJ whole genome shotgun (WGS) entry which is preliminary data.</text>
</comment>
<accession>A0A844GTP1</accession>
<dbReference type="NCBIfam" id="NF001415">
    <property type="entry name" value="PRK00292.1-2"/>
    <property type="match status" value="1"/>
</dbReference>
<keyword evidence="1 4" id="KW-0808">Transferase</keyword>
<dbReference type="GO" id="GO:0005524">
    <property type="term" value="F:ATP binding"/>
    <property type="evidence" value="ECO:0007669"/>
    <property type="project" value="InterPro"/>
</dbReference>
<proteinExistence type="inferred from homology"/>
<dbReference type="SUPFAM" id="SSF53067">
    <property type="entry name" value="Actin-like ATPase domain"/>
    <property type="match status" value="1"/>
</dbReference>
<dbReference type="GO" id="GO:0004340">
    <property type="term" value="F:glucokinase activity"/>
    <property type="evidence" value="ECO:0007669"/>
    <property type="project" value="UniProtKB-EC"/>
</dbReference>
<dbReference type="PANTHER" id="PTHR47363">
    <property type="entry name" value="GLUCOKINASE"/>
    <property type="match status" value="1"/>
</dbReference>
<evidence type="ECO:0000256" key="1">
    <source>
        <dbReference type="ARBA" id="ARBA00022679"/>
    </source>
</evidence>
<dbReference type="RefSeq" id="WP_155084275.1">
    <property type="nucleotide sequence ID" value="NZ_WMIA01000018.1"/>
</dbReference>
<keyword evidence="2 4" id="KW-0418">Kinase</keyword>
<gene>
    <name evidence="4" type="ORF">GGC33_13090</name>
</gene>
<dbReference type="CDD" id="cd24008">
    <property type="entry name" value="ASKHA_NBD_GLK"/>
    <property type="match status" value="1"/>
</dbReference>
<dbReference type="NCBIfam" id="TIGR00749">
    <property type="entry name" value="glk"/>
    <property type="match status" value="1"/>
</dbReference>
<evidence type="ECO:0000256" key="2">
    <source>
        <dbReference type="ARBA" id="ARBA00022777"/>
    </source>
</evidence>
<dbReference type="Pfam" id="PF02685">
    <property type="entry name" value="Glucokinase"/>
    <property type="match status" value="1"/>
</dbReference>
<dbReference type="Gene3D" id="3.30.420.40">
    <property type="match status" value="1"/>
</dbReference>
<dbReference type="GO" id="GO:0005536">
    <property type="term" value="F:D-glucose binding"/>
    <property type="evidence" value="ECO:0007669"/>
    <property type="project" value="InterPro"/>
</dbReference>
<comment type="similarity">
    <text evidence="3">Belongs to the bacterial glucokinase family.</text>
</comment>
<dbReference type="Gene3D" id="3.40.367.20">
    <property type="match status" value="1"/>
</dbReference>
<dbReference type="GO" id="GO:0006096">
    <property type="term" value="P:glycolytic process"/>
    <property type="evidence" value="ECO:0007669"/>
    <property type="project" value="InterPro"/>
</dbReference>
<protein>
    <submittedName>
        <fullName evidence="4">Glucokinase</fullName>
        <ecNumber evidence="4">2.7.1.2</ecNumber>
    </submittedName>
</protein>
<dbReference type="PANTHER" id="PTHR47363:SF1">
    <property type="entry name" value="GLUCOKINASE"/>
    <property type="match status" value="1"/>
</dbReference>
<dbReference type="InterPro" id="IPR043129">
    <property type="entry name" value="ATPase_NBD"/>
</dbReference>
<sequence>MKVLIGDIGGTKTILRLVEINKNNHYETIKQIKYSSQEYQTFSYMAEKFLDGFAIDKICIAIAGPINNNSCKLTNLNWHIKGDELAQEFHCQEAYLLNDFAAVSYGIINLKESELFTLQEGEKKNNSPIAVIGAGTGLGQSFLIPEKNKYRVFATEGGHSDFSQKNELEWQLLKYLKKKFGWERISAERVISGQGIVAIYQFLRDTKFAPESEEISSQIKQWEQGDNTIDPGEIIGQSALTKNDILTTQTMTMFLDAYAAEIGNFALKILPYGGIYIAGGIITKILPLVQDSDFVNTFLHKGRMKPLLEKMPLKVVTNTEVALQGLLYYESIALSI</sequence>
<reference evidence="4 5" key="1">
    <citation type="submission" date="2019-11" db="EMBL/GenBank/DDBJ databases">
        <title>Isolation of a new High Light Tolerant Cyanobacteria.</title>
        <authorList>
            <person name="Dobson Z."/>
            <person name="Vaughn N."/>
            <person name="Vaughn M."/>
            <person name="Fromme P."/>
            <person name="Mazor Y."/>
        </authorList>
    </citation>
    <scope>NUCLEOTIDE SEQUENCE [LARGE SCALE GENOMIC DNA]</scope>
    <source>
        <strain evidence="4 5">0216</strain>
    </source>
</reference>
<evidence type="ECO:0000313" key="5">
    <source>
        <dbReference type="Proteomes" id="UP000437131"/>
    </source>
</evidence>
<evidence type="ECO:0000313" key="4">
    <source>
        <dbReference type="EMBL" id="MTF39854.1"/>
    </source>
</evidence>
<dbReference type="EMBL" id="WMIA01000018">
    <property type="protein sequence ID" value="MTF39854.1"/>
    <property type="molecule type" value="Genomic_DNA"/>
</dbReference>